<comment type="similarity">
    <text evidence="1 7">Belongs to the enoyl-CoA hydratase/isomerase family.</text>
</comment>
<dbReference type="InterPro" id="IPR018376">
    <property type="entry name" value="Enoyl-CoA_hyd/isom_CS"/>
</dbReference>
<name>A0A0D8HJE8_9ACTN</name>
<sequence length="258" mass="27269">MKNELIKYESIGEVGVIKLDRPKANAISPELLEELLEVAQELRERPPRALVIWGGEKIFAAGADISRFGGPVEALHIGGLFHKALDAIVAIPRPTIAAISGFALGGGCELALACDFRVASPEAKMGQPEILLGIIPGGGGTQRLPRLIGSSRAKDLIFSGRQVNAQEALSIGLIDRIAPSRETLLETAMEWAQSLAQGASASIGLAKRAIDLGLSDSLHHGLSLELRLFAESFTTKDSEIGVSSFLENGPGKAQFTGE</sequence>
<protein>
    <recommendedName>
        <fullName evidence="2">enoyl-CoA hydratase</fullName>
        <ecNumber evidence="2">4.2.1.17</ecNumber>
    </recommendedName>
</protein>
<dbReference type="STRING" id="1280514.AXFE_12620"/>
<keyword evidence="4 8" id="KW-0456">Lyase</keyword>
<organism evidence="8 9">
    <name type="scientific">Acidithrix ferrooxidans</name>
    <dbReference type="NCBI Taxonomy" id="1280514"/>
    <lineage>
        <taxon>Bacteria</taxon>
        <taxon>Bacillati</taxon>
        <taxon>Actinomycetota</taxon>
        <taxon>Acidimicrobiia</taxon>
        <taxon>Acidimicrobiales</taxon>
        <taxon>Acidimicrobiaceae</taxon>
        <taxon>Acidithrix</taxon>
    </lineage>
</organism>
<dbReference type="Pfam" id="PF00378">
    <property type="entry name" value="ECH_1"/>
    <property type="match status" value="1"/>
</dbReference>
<dbReference type="SUPFAM" id="SSF52096">
    <property type="entry name" value="ClpP/crotonase"/>
    <property type="match status" value="1"/>
</dbReference>
<proteinExistence type="inferred from homology"/>
<reference evidence="8 9" key="1">
    <citation type="submission" date="2015-01" db="EMBL/GenBank/DDBJ databases">
        <title>Draft genome of the acidophilic iron oxidizer Acidithrix ferrooxidans strain Py-F3.</title>
        <authorList>
            <person name="Poehlein A."/>
            <person name="Eisen S."/>
            <person name="Schloemann M."/>
            <person name="Johnson B.D."/>
            <person name="Daniel R."/>
            <person name="Muehling M."/>
        </authorList>
    </citation>
    <scope>NUCLEOTIDE SEQUENCE [LARGE SCALE GENOMIC DNA]</scope>
    <source>
        <strain evidence="8 9">Py-F3</strain>
    </source>
</reference>
<accession>A0A0D8HJE8</accession>
<dbReference type="AlphaFoldDB" id="A0A0D8HJE8"/>
<evidence type="ECO:0000256" key="4">
    <source>
        <dbReference type="ARBA" id="ARBA00023239"/>
    </source>
</evidence>
<evidence type="ECO:0000256" key="3">
    <source>
        <dbReference type="ARBA" id="ARBA00023098"/>
    </source>
</evidence>
<keyword evidence="3" id="KW-0443">Lipid metabolism</keyword>
<evidence type="ECO:0000313" key="9">
    <source>
        <dbReference type="Proteomes" id="UP000032360"/>
    </source>
</evidence>
<dbReference type="FunFam" id="3.90.226.10:FF:000009">
    <property type="entry name" value="Carnitinyl-CoA dehydratase"/>
    <property type="match status" value="1"/>
</dbReference>
<dbReference type="PANTHER" id="PTHR11941:SF169">
    <property type="entry name" value="(7AS)-7A-METHYL-1,5-DIOXO-2,3,5,6,7,7A-HEXAHYDRO-1H-INDENE-CARBOXYL-COA HYDROLASE"/>
    <property type="match status" value="1"/>
</dbReference>
<dbReference type="EMBL" id="JXYS01000028">
    <property type="protein sequence ID" value="KJF17877.1"/>
    <property type="molecule type" value="Genomic_DNA"/>
</dbReference>
<comment type="catalytic activity">
    <reaction evidence="6">
        <text>a 4-saturated-(3S)-3-hydroxyacyl-CoA = a (3E)-enoyl-CoA + H2O</text>
        <dbReference type="Rhea" id="RHEA:20724"/>
        <dbReference type="ChEBI" id="CHEBI:15377"/>
        <dbReference type="ChEBI" id="CHEBI:58521"/>
        <dbReference type="ChEBI" id="CHEBI:137480"/>
        <dbReference type="EC" id="4.2.1.17"/>
    </reaction>
</comment>
<dbReference type="EC" id="4.2.1.17" evidence="2"/>
<dbReference type="Gene3D" id="3.90.226.10">
    <property type="entry name" value="2-enoyl-CoA Hydratase, Chain A, domain 1"/>
    <property type="match status" value="1"/>
</dbReference>
<gene>
    <name evidence="8" type="primary">echA82</name>
    <name evidence="8" type="ORF">AXFE_12620</name>
</gene>
<evidence type="ECO:0000256" key="7">
    <source>
        <dbReference type="RuleBase" id="RU003707"/>
    </source>
</evidence>
<dbReference type="PATRIC" id="fig|1280514.3.peg.1644"/>
<dbReference type="InterPro" id="IPR001753">
    <property type="entry name" value="Enoyl-CoA_hydra/iso"/>
</dbReference>
<comment type="caution">
    <text evidence="8">The sequence shown here is derived from an EMBL/GenBank/DDBJ whole genome shotgun (WGS) entry which is preliminary data.</text>
</comment>
<keyword evidence="9" id="KW-1185">Reference proteome</keyword>
<comment type="catalytic activity">
    <reaction evidence="5">
        <text>a (3S)-3-hydroxyacyl-CoA = a (2E)-enoyl-CoA + H2O</text>
        <dbReference type="Rhea" id="RHEA:16105"/>
        <dbReference type="ChEBI" id="CHEBI:15377"/>
        <dbReference type="ChEBI" id="CHEBI:57318"/>
        <dbReference type="ChEBI" id="CHEBI:58856"/>
        <dbReference type="EC" id="4.2.1.17"/>
    </reaction>
</comment>
<dbReference type="GO" id="GO:0018812">
    <property type="term" value="F:3-hydroxyacyl-CoA dehydratase activity"/>
    <property type="evidence" value="ECO:0007669"/>
    <property type="project" value="RHEA"/>
</dbReference>
<dbReference type="InterPro" id="IPR029045">
    <property type="entry name" value="ClpP/crotonase-like_dom_sf"/>
</dbReference>
<dbReference type="OrthoDB" id="9790967at2"/>
<dbReference type="PANTHER" id="PTHR11941">
    <property type="entry name" value="ENOYL-COA HYDRATASE-RELATED"/>
    <property type="match status" value="1"/>
</dbReference>
<dbReference type="Gene3D" id="1.10.12.10">
    <property type="entry name" value="Lyase 2-enoyl-coa Hydratase, Chain A, domain 2"/>
    <property type="match status" value="1"/>
</dbReference>
<evidence type="ECO:0000313" key="8">
    <source>
        <dbReference type="EMBL" id="KJF17877.1"/>
    </source>
</evidence>
<evidence type="ECO:0000256" key="5">
    <source>
        <dbReference type="ARBA" id="ARBA00023709"/>
    </source>
</evidence>
<dbReference type="RefSeq" id="WP_052605017.1">
    <property type="nucleotide sequence ID" value="NZ_JXYS01000028.1"/>
</dbReference>
<evidence type="ECO:0000256" key="2">
    <source>
        <dbReference type="ARBA" id="ARBA00012076"/>
    </source>
</evidence>
<dbReference type="PROSITE" id="PS00166">
    <property type="entry name" value="ENOYL_COA_HYDRATASE"/>
    <property type="match status" value="1"/>
</dbReference>
<dbReference type="GO" id="GO:0006635">
    <property type="term" value="P:fatty acid beta-oxidation"/>
    <property type="evidence" value="ECO:0007669"/>
    <property type="project" value="TreeGrafter"/>
</dbReference>
<evidence type="ECO:0000256" key="1">
    <source>
        <dbReference type="ARBA" id="ARBA00005254"/>
    </source>
</evidence>
<evidence type="ECO:0000256" key="6">
    <source>
        <dbReference type="ARBA" id="ARBA00023717"/>
    </source>
</evidence>
<dbReference type="CDD" id="cd06558">
    <property type="entry name" value="crotonase-like"/>
    <property type="match status" value="1"/>
</dbReference>
<dbReference type="InterPro" id="IPR014748">
    <property type="entry name" value="Enoyl-CoA_hydra_C"/>
</dbReference>
<dbReference type="Proteomes" id="UP000032360">
    <property type="component" value="Unassembled WGS sequence"/>
</dbReference>